<dbReference type="KEGG" id="pstu:UIB01_07105"/>
<protein>
    <submittedName>
        <fullName evidence="1">Uncharacterized protein</fullName>
    </submittedName>
</protein>
<organism evidence="1 2">
    <name type="scientific">Stutzerimonas stutzeri</name>
    <name type="common">Pseudomonas stutzeri</name>
    <dbReference type="NCBI Taxonomy" id="316"/>
    <lineage>
        <taxon>Bacteria</taxon>
        <taxon>Pseudomonadati</taxon>
        <taxon>Pseudomonadota</taxon>
        <taxon>Gammaproteobacteria</taxon>
        <taxon>Pseudomonadales</taxon>
        <taxon>Pseudomonadaceae</taxon>
        <taxon>Stutzerimonas</taxon>
    </lineage>
</organism>
<evidence type="ECO:0000313" key="1">
    <source>
        <dbReference type="EMBL" id="AHY45080.1"/>
    </source>
</evidence>
<dbReference type="Proteomes" id="UP000025238">
    <property type="component" value="Chromosome"/>
</dbReference>
<dbReference type="AlphaFoldDB" id="A0A023WZB8"/>
<accession>A0A023WZB8</accession>
<reference evidence="1 2" key="1">
    <citation type="submission" date="2014-03" db="EMBL/GenBank/DDBJ databases">
        <title>Complete genome sequence of Pseudomonas stutzeri 19SMN4.</title>
        <authorList>
            <person name="Brunet-Galmes I."/>
            <person name="Nogales B."/>
            <person name="Busquets A."/>
            <person name="Pena A."/>
            <person name="Gomila M."/>
            <person name="Garcia-Valdes E."/>
            <person name="Lalucat J."/>
            <person name="Bennasar A."/>
            <person name="Bosch R."/>
        </authorList>
    </citation>
    <scope>NUCLEOTIDE SEQUENCE [LARGE SCALE GENOMIC DNA]</scope>
    <source>
        <strain evidence="1 2">19SMN4</strain>
    </source>
</reference>
<name>A0A023WZB8_STUST</name>
<evidence type="ECO:0000313" key="2">
    <source>
        <dbReference type="Proteomes" id="UP000025238"/>
    </source>
</evidence>
<gene>
    <name evidence="1" type="ORF">UIB01_07105</name>
</gene>
<proteinExistence type="predicted"/>
<sequence>MRQCIICNKEFEPARSNHRKCSNLCCVRHYQQRLKAKEKFSAILKQLKSPEALDMLNQELERMLEATPDAAI</sequence>
<dbReference type="PATRIC" id="fig|316.97.peg.1431"/>
<dbReference type="EMBL" id="CP007509">
    <property type="protein sequence ID" value="AHY45080.1"/>
    <property type="molecule type" value="Genomic_DNA"/>
</dbReference>